<accession>A0A8J8MT90</accession>
<sequence>MSVSIKDIARLCGVSTATVSRTLSHPDRVSEDTRAQVMTVVATLGYNVNSAARSLRRQRSDSVLAIVPDLGNPFFSAILAGMEEALHAAGIDLLIRDSRQAGNSGEVMLNHLRQGRVDGLICLDGALPEATRRALAAPDVARRVVFCCEWLSGDDGALFPSVRSDNQTGARLAIDTLVGLGHRNIAFLAGPPSNVLSQERRIGTVAALAAHGLELSQTCGGGQDFGLQAGYEAAQWLVGLEPRPTAVLCVSDQMAMGLIAGLNDLGVSVPRDISVIGFDDIVTAAYFRPALTTVRQNRGEIGKRAAELLMIQVREGAEPPEVPAVVNVPVELIMRSTVGPAP</sequence>
<dbReference type="PANTHER" id="PTHR30146:SF148">
    <property type="entry name" value="HTH-TYPE TRANSCRIPTIONAL REPRESSOR PURR-RELATED"/>
    <property type="match status" value="1"/>
</dbReference>
<keyword evidence="2" id="KW-0805">Transcription regulation</keyword>
<proteinExistence type="predicted"/>
<dbReference type="AlphaFoldDB" id="A0A8J8MT90"/>
<organism evidence="6 7">
    <name type="scientific">Falsirhodobacter algicola</name>
    <dbReference type="NCBI Taxonomy" id="2692330"/>
    <lineage>
        <taxon>Bacteria</taxon>
        <taxon>Pseudomonadati</taxon>
        <taxon>Pseudomonadota</taxon>
        <taxon>Alphaproteobacteria</taxon>
        <taxon>Rhodobacterales</taxon>
        <taxon>Paracoccaceae</taxon>
        <taxon>Falsirhodobacter</taxon>
    </lineage>
</organism>
<dbReference type="GO" id="GO:0000976">
    <property type="term" value="F:transcription cis-regulatory region binding"/>
    <property type="evidence" value="ECO:0007669"/>
    <property type="project" value="TreeGrafter"/>
</dbReference>
<dbReference type="InterPro" id="IPR046335">
    <property type="entry name" value="LacI/GalR-like_sensor"/>
</dbReference>
<dbReference type="GO" id="GO:0003700">
    <property type="term" value="F:DNA-binding transcription factor activity"/>
    <property type="evidence" value="ECO:0007669"/>
    <property type="project" value="TreeGrafter"/>
</dbReference>
<evidence type="ECO:0000256" key="1">
    <source>
        <dbReference type="ARBA" id="ARBA00022491"/>
    </source>
</evidence>
<dbReference type="Proteomes" id="UP000679284">
    <property type="component" value="Chromosome"/>
</dbReference>
<evidence type="ECO:0000313" key="6">
    <source>
        <dbReference type="EMBL" id="QUS36300.1"/>
    </source>
</evidence>
<keyword evidence="7" id="KW-1185">Reference proteome</keyword>
<dbReference type="SUPFAM" id="SSF53822">
    <property type="entry name" value="Periplasmic binding protein-like I"/>
    <property type="match status" value="1"/>
</dbReference>
<dbReference type="PROSITE" id="PS50932">
    <property type="entry name" value="HTH_LACI_2"/>
    <property type="match status" value="1"/>
</dbReference>
<evidence type="ECO:0000256" key="3">
    <source>
        <dbReference type="ARBA" id="ARBA00023125"/>
    </source>
</evidence>
<gene>
    <name evidence="6" type="ORF">GR316_08490</name>
</gene>
<dbReference type="KEGG" id="fap:GR316_08490"/>
<dbReference type="InterPro" id="IPR028082">
    <property type="entry name" value="Peripla_BP_I"/>
</dbReference>
<dbReference type="RefSeq" id="WP_211783521.1">
    <property type="nucleotide sequence ID" value="NZ_CP047289.1"/>
</dbReference>
<keyword evidence="3" id="KW-0238">DNA-binding</keyword>
<keyword evidence="1" id="KW-0678">Repressor</keyword>
<dbReference type="EMBL" id="CP047289">
    <property type="protein sequence ID" value="QUS36300.1"/>
    <property type="molecule type" value="Genomic_DNA"/>
</dbReference>
<keyword evidence="4" id="KW-0804">Transcription</keyword>
<evidence type="ECO:0000259" key="5">
    <source>
        <dbReference type="PROSITE" id="PS50932"/>
    </source>
</evidence>
<dbReference type="CDD" id="cd01392">
    <property type="entry name" value="HTH_LacI"/>
    <property type="match status" value="1"/>
</dbReference>
<name>A0A8J8MT90_9RHOB</name>
<dbReference type="SUPFAM" id="SSF47413">
    <property type="entry name" value="lambda repressor-like DNA-binding domains"/>
    <property type="match status" value="1"/>
</dbReference>
<dbReference type="Gene3D" id="1.10.260.40">
    <property type="entry name" value="lambda repressor-like DNA-binding domains"/>
    <property type="match status" value="1"/>
</dbReference>
<dbReference type="CDD" id="cd06284">
    <property type="entry name" value="PBP1_LacI-like"/>
    <property type="match status" value="1"/>
</dbReference>
<evidence type="ECO:0000256" key="2">
    <source>
        <dbReference type="ARBA" id="ARBA00023015"/>
    </source>
</evidence>
<dbReference type="Gene3D" id="3.40.50.2300">
    <property type="match status" value="2"/>
</dbReference>
<dbReference type="SMART" id="SM00354">
    <property type="entry name" value="HTH_LACI"/>
    <property type="match status" value="1"/>
</dbReference>
<evidence type="ECO:0000313" key="7">
    <source>
        <dbReference type="Proteomes" id="UP000679284"/>
    </source>
</evidence>
<dbReference type="PANTHER" id="PTHR30146">
    <property type="entry name" value="LACI-RELATED TRANSCRIPTIONAL REPRESSOR"/>
    <property type="match status" value="1"/>
</dbReference>
<evidence type="ECO:0000256" key="4">
    <source>
        <dbReference type="ARBA" id="ARBA00023163"/>
    </source>
</evidence>
<dbReference type="Pfam" id="PF13377">
    <property type="entry name" value="Peripla_BP_3"/>
    <property type="match status" value="1"/>
</dbReference>
<dbReference type="InterPro" id="IPR010982">
    <property type="entry name" value="Lambda_DNA-bd_dom_sf"/>
</dbReference>
<dbReference type="Pfam" id="PF00356">
    <property type="entry name" value="LacI"/>
    <property type="match status" value="1"/>
</dbReference>
<dbReference type="InterPro" id="IPR000843">
    <property type="entry name" value="HTH_LacI"/>
</dbReference>
<reference evidence="6" key="1">
    <citation type="submission" date="2020-01" db="EMBL/GenBank/DDBJ databases">
        <authorList>
            <person name="Yang Y."/>
            <person name="Kwon Y.M."/>
        </authorList>
    </citation>
    <scope>NUCLEOTIDE SEQUENCE</scope>
    <source>
        <strain evidence="6">PG104</strain>
    </source>
</reference>
<protein>
    <submittedName>
        <fullName evidence="6">Substrate-binding domain-containing protein</fullName>
    </submittedName>
</protein>
<feature type="domain" description="HTH lacI-type" evidence="5">
    <location>
        <begin position="3"/>
        <end position="57"/>
    </location>
</feature>